<sequence length="357" mass="40584">MSPDKETNRHHQPQSFRDFTPGFGQYQNLAGNGIDHHKNRHLPWFSGSFPFDGPWHHHDGSPRHSVPRRGARREIWDVDFDWDEWFGHGRRRDPRDHDHDRRRSRGHDSFYHDEHSDSEDGHRSTTEEEMADVPDPEEVAPEDAGEHTPPSHGADRRGGRFHRKYGWRHGLRGRGHHSGHHSAWGRDGGRHCPRRNSPDVPSMIERFMSHPFFHNMHDQAEYRHRSGSQNGEENGGSASFQPPIDIFNTEASYVVHVALPGAKKDDMGVNWNPDTKTLTIAGVVHRPGDAAFIQALVSGERTVGVFERAITLPPAAVADRDDVDGLGITAKMEDGLLVVVVPKVEREWTDVRKVDVQ</sequence>
<feature type="compositionally biased region" description="Basic and acidic residues" evidence="4">
    <location>
        <begin position="93"/>
        <end position="126"/>
    </location>
</feature>
<evidence type="ECO:0000313" key="7">
    <source>
        <dbReference type="Proteomes" id="UP000243498"/>
    </source>
</evidence>
<dbReference type="OrthoDB" id="5511210at2759"/>
<dbReference type="InterPro" id="IPR002068">
    <property type="entry name" value="A-crystallin/Hsp20_dom"/>
</dbReference>
<keyword evidence="1" id="KW-0346">Stress response</keyword>
<protein>
    <submittedName>
        <fullName evidence="6">HSP20-like chaperone</fullName>
    </submittedName>
</protein>
<comment type="caution">
    <text evidence="6">The sequence shown here is derived from an EMBL/GenBank/DDBJ whole genome shotgun (WGS) entry which is preliminary data.</text>
</comment>
<dbReference type="STRING" id="1081105.A0A167I607"/>
<dbReference type="InterPro" id="IPR031107">
    <property type="entry name" value="Small_HSP"/>
</dbReference>
<gene>
    <name evidence="6" type="ORF">NOR_01955</name>
</gene>
<evidence type="ECO:0000256" key="3">
    <source>
        <dbReference type="RuleBase" id="RU003616"/>
    </source>
</evidence>
<dbReference type="SUPFAM" id="SSF49764">
    <property type="entry name" value="HSP20-like chaperones"/>
    <property type="match status" value="1"/>
</dbReference>
<dbReference type="InterPro" id="IPR008978">
    <property type="entry name" value="HSP20-like_chaperone"/>
</dbReference>
<dbReference type="CDD" id="cd06464">
    <property type="entry name" value="ACD_sHsps-like"/>
    <property type="match status" value="1"/>
</dbReference>
<feature type="region of interest" description="Disordered" evidence="4">
    <location>
        <begin position="89"/>
        <end position="201"/>
    </location>
</feature>
<dbReference type="Pfam" id="PF00011">
    <property type="entry name" value="HSP20"/>
    <property type="match status" value="1"/>
</dbReference>
<organism evidence="6 7">
    <name type="scientific">Metarhizium rileyi (strain RCEF 4871)</name>
    <name type="common">Nomuraea rileyi</name>
    <dbReference type="NCBI Taxonomy" id="1649241"/>
    <lineage>
        <taxon>Eukaryota</taxon>
        <taxon>Fungi</taxon>
        <taxon>Dikarya</taxon>
        <taxon>Ascomycota</taxon>
        <taxon>Pezizomycotina</taxon>
        <taxon>Sordariomycetes</taxon>
        <taxon>Hypocreomycetidae</taxon>
        <taxon>Hypocreales</taxon>
        <taxon>Clavicipitaceae</taxon>
        <taxon>Metarhizium</taxon>
    </lineage>
</organism>
<feature type="compositionally biased region" description="Low complexity" evidence="4">
    <location>
        <begin position="227"/>
        <end position="239"/>
    </location>
</feature>
<feature type="compositionally biased region" description="Basic residues" evidence="4">
    <location>
        <begin position="159"/>
        <end position="180"/>
    </location>
</feature>
<comment type="similarity">
    <text evidence="2 3">Belongs to the small heat shock protein (HSP20) family.</text>
</comment>
<feature type="region of interest" description="Disordered" evidence="4">
    <location>
        <begin position="1"/>
        <end position="34"/>
    </location>
</feature>
<feature type="domain" description="SHSP" evidence="5">
    <location>
        <begin position="235"/>
        <end position="357"/>
    </location>
</feature>
<evidence type="ECO:0000313" key="6">
    <source>
        <dbReference type="EMBL" id="OAA48705.1"/>
    </source>
</evidence>
<dbReference type="AlphaFoldDB" id="A0A167I607"/>
<evidence type="ECO:0000256" key="2">
    <source>
        <dbReference type="PROSITE-ProRule" id="PRU00285"/>
    </source>
</evidence>
<name>A0A167I607_METRR</name>
<accession>A0A167I607</accession>
<dbReference type="EMBL" id="AZHC01000004">
    <property type="protein sequence ID" value="OAA48705.1"/>
    <property type="molecule type" value="Genomic_DNA"/>
</dbReference>
<proteinExistence type="inferred from homology"/>
<dbReference type="OMA" id="REEFRGH"/>
<feature type="compositionally biased region" description="Acidic residues" evidence="4">
    <location>
        <begin position="127"/>
        <end position="143"/>
    </location>
</feature>
<keyword evidence="7" id="KW-1185">Reference proteome</keyword>
<dbReference type="PROSITE" id="PS01031">
    <property type="entry name" value="SHSP"/>
    <property type="match status" value="1"/>
</dbReference>
<dbReference type="Gene3D" id="2.60.40.790">
    <property type="match status" value="1"/>
</dbReference>
<evidence type="ECO:0000256" key="4">
    <source>
        <dbReference type="SAM" id="MobiDB-lite"/>
    </source>
</evidence>
<feature type="region of interest" description="Disordered" evidence="4">
    <location>
        <begin position="222"/>
        <end position="242"/>
    </location>
</feature>
<reference evidence="6 7" key="1">
    <citation type="journal article" date="2016" name="Genome Biol. Evol.">
        <title>Divergent and convergent evolution of fungal pathogenicity.</title>
        <authorList>
            <person name="Shang Y."/>
            <person name="Xiao G."/>
            <person name="Zheng P."/>
            <person name="Cen K."/>
            <person name="Zhan S."/>
            <person name="Wang C."/>
        </authorList>
    </citation>
    <scope>NUCLEOTIDE SEQUENCE [LARGE SCALE GENOMIC DNA]</scope>
    <source>
        <strain evidence="6 7">RCEF 4871</strain>
    </source>
</reference>
<evidence type="ECO:0000256" key="1">
    <source>
        <dbReference type="ARBA" id="ARBA00023016"/>
    </source>
</evidence>
<dbReference type="PANTHER" id="PTHR11527">
    <property type="entry name" value="HEAT-SHOCK PROTEIN 20 FAMILY MEMBER"/>
    <property type="match status" value="1"/>
</dbReference>
<dbReference type="Proteomes" id="UP000243498">
    <property type="component" value="Unassembled WGS sequence"/>
</dbReference>
<evidence type="ECO:0000259" key="5">
    <source>
        <dbReference type="PROSITE" id="PS01031"/>
    </source>
</evidence>